<accession>A0A6C0IIH9</accession>
<dbReference type="InterPro" id="IPR052580">
    <property type="entry name" value="Lipid_Hydrolase"/>
</dbReference>
<dbReference type="GO" id="GO:0006629">
    <property type="term" value="P:lipid metabolic process"/>
    <property type="evidence" value="ECO:0007669"/>
    <property type="project" value="UniProtKB-KW"/>
</dbReference>
<feature type="domain" description="PNPLA" evidence="2">
    <location>
        <begin position="1"/>
        <end position="176"/>
    </location>
</feature>
<evidence type="ECO:0000313" key="3">
    <source>
        <dbReference type="EMBL" id="QHT92440.1"/>
    </source>
</evidence>
<dbReference type="InterPro" id="IPR016035">
    <property type="entry name" value="Acyl_Trfase/lysoPLipase"/>
</dbReference>
<dbReference type="PANTHER" id="PTHR46394">
    <property type="entry name" value="ANNEXIN"/>
    <property type="match status" value="1"/>
</dbReference>
<dbReference type="AlphaFoldDB" id="A0A6C0IIH9"/>
<dbReference type="Pfam" id="PF01734">
    <property type="entry name" value="Patatin"/>
    <property type="match status" value="1"/>
</dbReference>
<dbReference type="SUPFAM" id="SSF52151">
    <property type="entry name" value="FabD/lysophospholipase-like"/>
    <property type="match status" value="1"/>
</dbReference>
<sequence>MCAIAHVGALLEIATHIPLKMIKEWMGVSAGSFVSMCLCIGFTLEELADFCVRFDFTNIKEMDSVPGWLLHLGMDTGERLHKLIDACLHVKGLSSTFTFKECYDTFGVSLRVIATDLNEAKPIVFSPTDTPHYQISNAVRASMAFPYYFQPFICPVSGHYLVDGAVISNYPLFLLPKAEHAKTLSILINTTVEQKEDLMELEMDQLITRPLNVALIEKSNIEANLYESKCIRIMLGEVNILEFSFDEDTKNRIIEKGKAAANHYFTRTTAIKHRRHSF</sequence>
<proteinExistence type="predicted"/>
<reference evidence="3" key="1">
    <citation type="journal article" date="2020" name="Nature">
        <title>Giant virus diversity and host interactions through global metagenomics.</title>
        <authorList>
            <person name="Schulz F."/>
            <person name="Roux S."/>
            <person name="Paez-Espino D."/>
            <person name="Jungbluth S."/>
            <person name="Walsh D.A."/>
            <person name="Denef V.J."/>
            <person name="McMahon K.D."/>
            <person name="Konstantinidis K.T."/>
            <person name="Eloe-Fadrosh E.A."/>
            <person name="Kyrpides N.C."/>
            <person name="Woyke T."/>
        </authorList>
    </citation>
    <scope>NUCLEOTIDE SEQUENCE</scope>
    <source>
        <strain evidence="3">GVMAG-M-3300023184-88</strain>
    </source>
</reference>
<dbReference type="PROSITE" id="PS51635">
    <property type="entry name" value="PNPLA"/>
    <property type="match status" value="1"/>
</dbReference>
<keyword evidence="1" id="KW-0443">Lipid metabolism</keyword>
<dbReference type="Gene3D" id="3.40.1090.10">
    <property type="entry name" value="Cytosolic phospholipase A2 catalytic domain"/>
    <property type="match status" value="2"/>
</dbReference>
<name>A0A6C0IIH9_9ZZZZ</name>
<evidence type="ECO:0000259" key="2">
    <source>
        <dbReference type="PROSITE" id="PS51635"/>
    </source>
</evidence>
<evidence type="ECO:0000256" key="1">
    <source>
        <dbReference type="ARBA" id="ARBA00023098"/>
    </source>
</evidence>
<dbReference type="PANTHER" id="PTHR46394:SF1">
    <property type="entry name" value="PNPLA DOMAIN-CONTAINING PROTEIN"/>
    <property type="match status" value="1"/>
</dbReference>
<protein>
    <recommendedName>
        <fullName evidence="2">PNPLA domain-containing protein</fullName>
    </recommendedName>
</protein>
<dbReference type="EMBL" id="MN740184">
    <property type="protein sequence ID" value="QHT92440.1"/>
    <property type="molecule type" value="Genomic_DNA"/>
</dbReference>
<dbReference type="InterPro" id="IPR002641">
    <property type="entry name" value="PNPLA_dom"/>
</dbReference>
<organism evidence="3">
    <name type="scientific">viral metagenome</name>
    <dbReference type="NCBI Taxonomy" id="1070528"/>
    <lineage>
        <taxon>unclassified sequences</taxon>
        <taxon>metagenomes</taxon>
        <taxon>organismal metagenomes</taxon>
    </lineage>
</organism>